<dbReference type="Proteomes" id="UP000772434">
    <property type="component" value="Unassembled WGS sequence"/>
</dbReference>
<protein>
    <submittedName>
        <fullName evidence="1">Uncharacterized protein</fullName>
    </submittedName>
</protein>
<name>A0A9P5U921_9AGAR</name>
<reference evidence="1" key="1">
    <citation type="submission" date="2020-11" db="EMBL/GenBank/DDBJ databases">
        <authorList>
            <consortium name="DOE Joint Genome Institute"/>
            <person name="Ahrendt S."/>
            <person name="Riley R."/>
            <person name="Andreopoulos W."/>
            <person name="Labutti K."/>
            <person name="Pangilinan J."/>
            <person name="Ruiz-Duenas F.J."/>
            <person name="Barrasa J.M."/>
            <person name="Sanchez-Garcia M."/>
            <person name="Camarero S."/>
            <person name="Miyauchi S."/>
            <person name="Serrano A."/>
            <person name="Linde D."/>
            <person name="Babiker R."/>
            <person name="Drula E."/>
            <person name="Ayuso-Fernandez I."/>
            <person name="Pacheco R."/>
            <person name="Padilla G."/>
            <person name="Ferreira P."/>
            <person name="Barriuso J."/>
            <person name="Kellner H."/>
            <person name="Castanera R."/>
            <person name="Alfaro M."/>
            <person name="Ramirez L."/>
            <person name="Pisabarro A.G."/>
            <person name="Kuo A."/>
            <person name="Tritt A."/>
            <person name="Lipzen A."/>
            <person name="He G."/>
            <person name="Yan M."/>
            <person name="Ng V."/>
            <person name="Cullen D."/>
            <person name="Martin F."/>
            <person name="Rosso M.-N."/>
            <person name="Henrissat B."/>
            <person name="Hibbett D."/>
            <person name="Martinez A.T."/>
            <person name="Grigoriev I.V."/>
        </authorList>
    </citation>
    <scope>NUCLEOTIDE SEQUENCE</scope>
    <source>
        <strain evidence="1">AH 40177</strain>
    </source>
</reference>
<dbReference type="AlphaFoldDB" id="A0A9P5U921"/>
<comment type="caution">
    <text evidence="1">The sequence shown here is derived from an EMBL/GenBank/DDBJ whole genome shotgun (WGS) entry which is preliminary data.</text>
</comment>
<dbReference type="EMBL" id="JADNRY010000031">
    <property type="protein sequence ID" value="KAF9071580.1"/>
    <property type="molecule type" value="Genomic_DNA"/>
</dbReference>
<gene>
    <name evidence="1" type="ORF">BDP27DRAFT_1321991</name>
</gene>
<organism evidence="1 2">
    <name type="scientific">Rhodocollybia butyracea</name>
    <dbReference type="NCBI Taxonomy" id="206335"/>
    <lineage>
        <taxon>Eukaryota</taxon>
        <taxon>Fungi</taxon>
        <taxon>Dikarya</taxon>
        <taxon>Basidiomycota</taxon>
        <taxon>Agaricomycotina</taxon>
        <taxon>Agaricomycetes</taxon>
        <taxon>Agaricomycetidae</taxon>
        <taxon>Agaricales</taxon>
        <taxon>Marasmiineae</taxon>
        <taxon>Omphalotaceae</taxon>
        <taxon>Rhodocollybia</taxon>
    </lineage>
</organism>
<proteinExistence type="predicted"/>
<evidence type="ECO:0000313" key="2">
    <source>
        <dbReference type="Proteomes" id="UP000772434"/>
    </source>
</evidence>
<sequence length="71" mass="7788">MLVAFVPGVAKTQESPHLCTGLCLISLLILFPKSLIAITPEANVTHTTEASAETDKYQQTRYTRLSKTLLL</sequence>
<evidence type="ECO:0000313" key="1">
    <source>
        <dbReference type="EMBL" id="KAF9071580.1"/>
    </source>
</evidence>
<accession>A0A9P5U921</accession>
<keyword evidence="2" id="KW-1185">Reference proteome</keyword>